<dbReference type="Gene3D" id="3.60.15.10">
    <property type="entry name" value="Ribonuclease Z/Hydroxyacylglutathione hydrolase-like"/>
    <property type="match status" value="1"/>
</dbReference>
<evidence type="ECO:0000313" key="2">
    <source>
        <dbReference type="EMBL" id="AFL99944.1"/>
    </source>
</evidence>
<accession>I4A7L0</accession>
<dbReference type="SUPFAM" id="SSF56281">
    <property type="entry name" value="Metallo-hydrolase/oxidoreductase"/>
    <property type="match status" value="1"/>
</dbReference>
<sequence>MKLKILVDNNTLIDHYFLGEPAVSYYLEIDDKRILFDTGYSEVILKNAEALRIDLSQLTHIVLSHGHNDHSNGLKILNESMDMSKVSLIAHPHCFIPKYDGEEYIGAPYTEKEIQKKMHYHPSIKPYALSENCLFLGEIPQIIDFEINNSIGKQKMGQEWCDDYVMDDSALVCKSSKGLFILTGCSHRGICNIVEYATKVCEDHRILGVLGGFHLFETDERLMKTIHYFEERHIEQLYPCHCVSLKAKAKMMDKLNVNEVGAGLEISI</sequence>
<dbReference type="RefSeq" id="WP_014793434.1">
    <property type="nucleotide sequence ID" value="NC_018017.1"/>
</dbReference>
<feature type="domain" description="Metallo-beta-lactamase" evidence="1">
    <location>
        <begin position="21"/>
        <end position="77"/>
    </location>
</feature>
<gene>
    <name evidence="2" type="ordered locus">Desde_1536</name>
</gene>
<evidence type="ECO:0000259" key="1">
    <source>
        <dbReference type="Pfam" id="PF00753"/>
    </source>
</evidence>
<organism evidence="2 3">
    <name type="scientific">Desulfitobacterium dehalogenans (strain ATCC 51507 / DSM 9161 / JW/IU-DC1)</name>
    <dbReference type="NCBI Taxonomy" id="756499"/>
    <lineage>
        <taxon>Bacteria</taxon>
        <taxon>Bacillati</taxon>
        <taxon>Bacillota</taxon>
        <taxon>Clostridia</taxon>
        <taxon>Eubacteriales</taxon>
        <taxon>Desulfitobacteriaceae</taxon>
        <taxon>Desulfitobacterium</taxon>
    </lineage>
</organism>
<dbReference type="AlphaFoldDB" id="I4A7L0"/>
<keyword evidence="3" id="KW-1185">Reference proteome</keyword>
<protein>
    <submittedName>
        <fullName evidence="2">Metal-dependent hydrolase, beta-lactamase superfamily II</fullName>
    </submittedName>
</protein>
<dbReference type="KEGG" id="ddh:Desde_1536"/>
<dbReference type="EMBL" id="CP003348">
    <property type="protein sequence ID" value="AFL99944.1"/>
    <property type="molecule type" value="Genomic_DNA"/>
</dbReference>
<name>I4A7L0_DESDJ</name>
<reference evidence="3" key="1">
    <citation type="submission" date="2012-06" db="EMBL/GenBank/DDBJ databases">
        <title>Complete sequence of Desulfitobacterium dehalogenans ATCC 51507.</title>
        <authorList>
            <person name="Lucas S."/>
            <person name="Han J."/>
            <person name="Lapidus A."/>
            <person name="Cheng J.-F."/>
            <person name="Goodwin L."/>
            <person name="Pitluck S."/>
            <person name="Peters L."/>
            <person name="Ovchinnikova G."/>
            <person name="Teshima H."/>
            <person name="Detter J.C."/>
            <person name="Han C."/>
            <person name="Tapia R."/>
            <person name="Land M."/>
            <person name="Hauser L."/>
            <person name="Kyrpides N."/>
            <person name="Ivanova N."/>
            <person name="Pagani I."/>
            <person name="Kruse T."/>
            <person name="de Vos W.M."/>
            <person name="Smidt H."/>
            <person name="Woyke T."/>
        </authorList>
    </citation>
    <scope>NUCLEOTIDE SEQUENCE [LARGE SCALE GENOMIC DNA]</scope>
    <source>
        <strain evidence="3">ATCC 51507 / DSM 9161 / JW/IU-DC1</strain>
    </source>
</reference>
<dbReference type="InterPro" id="IPR001279">
    <property type="entry name" value="Metallo-B-lactamas"/>
</dbReference>
<dbReference type="Pfam" id="PF00753">
    <property type="entry name" value="Lactamase_B"/>
    <property type="match status" value="1"/>
</dbReference>
<reference evidence="2 3" key="2">
    <citation type="journal article" date="2015" name="J. Bacteriol.">
        <title>Genomic, proteomic, and biochemical analysis of the organohalide respiratory pathway in Desulfitobacterium dehalogenans.</title>
        <authorList>
            <person name="Kruse T."/>
            <person name="van de Pas B.A."/>
            <person name="Atteia A."/>
            <person name="Krab K."/>
            <person name="Hagen W.R."/>
            <person name="Goodwin L."/>
            <person name="Chain P."/>
            <person name="Boeren S."/>
            <person name="Maphosa F."/>
            <person name="Schraa G."/>
            <person name="de Vos W.M."/>
            <person name="van der Oost J."/>
            <person name="Smidt H."/>
            <person name="Stams A.J."/>
        </authorList>
    </citation>
    <scope>NUCLEOTIDE SEQUENCE [LARGE SCALE GENOMIC DNA]</scope>
    <source>
        <strain evidence="3">ATCC 51507 / DSM 9161 / JW/IU-DC1</strain>
    </source>
</reference>
<dbReference type="GO" id="GO:0016787">
    <property type="term" value="F:hydrolase activity"/>
    <property type="evidence" value="ECO:0007669"/>
    <property type="project" value="UniProtKB-KW"/>
</dbReference>
<dbReference type="PANTHER" id="PTHR13754">
    <property type="entry name" value="METALLO-BETA-LACTAMASE SUPERFAMILY PROTEIN"/>
    <property type="match status" value="1"/>
</dbReference>
<dbReference type="STRING" id="756499.Desde_1536"/>
<evidence type="ECO:0000313" key="3">
    <source>
        <dbReference type="Proteomes" id="UP000006053"/>
    </source>
</evidence>
<keyword evidence="2" id="KW-0378">Hydrolase</keyword>
<dbReference type="InterPro" id="IPR052926">
    <property type="entry name" value="Metallo-beta-lactamase_dom"/>
</dbReference>
<dbReference type="PANTHER" id="PTHR13754:SF18">
    <property type="entry name" value="7,8-DIHYDROPTERIN-6-METHYL-4-(BETA-D-RIBOFURANOSYL)-AMINOBENZENE-5'-PHOSPHATE SYNTHASE"/>
    <property type="match status" value="1"/>
</dbReference>
<dbReference type="eggNOG" id="COG1237">
    <property type="taxonomic scope" value="Bacteria"/>
</dbReference>
<dbReference type="InterPro" id="IPR036866">
    <property type="entry name" value="RibonucZ/Hydroxyglut_hydro"/>
</dbReference>
<dbReference type="HOGENOM" id="CLU_036012_0_0_9"/>
<dbReference type="CDD" id="cd07713">
    <property type="entry name" value="DHPS-like_MBL-fold"/>
    <property type="match status" value="1"/>
</dbReference>
<dbReference type="InterPro" id="IPR041712">
    <property type="entry name" value="DHPS-like_MBL-fold"/>
</dbReference>
<dbReference type="Proteomes" id="UP000006053">
    <property type="component" value="Chromosome"/>
</dbReference>
<dbReference type="OrthoDB" id="9803916at2"/>
<dbReference type="GO" id="GO:0016740">
    <property type="term" value="F:transferase activity"/>
    <property type="evidence" value="ECO:0007669"/>
    <property type="project" value="TreeGrafter"/>
</dbReference>
<proteinExistence type="predicted"/>